<evidence type="ECO:0000256" key="2">
    <source>
        <dbReference type="RuleBase" id="RU003616"/>
    </source>
</evidence>
<keyword evidence="6" id="KW-1185">Reference proteome</keyword>
<sequence>MRMVFPSPASGRLMDELATDVGTLVESFFGEATDRGRAARQNRMPVPMDIDETDDAYQVTLDVPGVPIESIAIDVHENTLTISGQRVSGANAKSDEEAAENGSAAENNEGAASTVKRHRRERPSGKFERKLELPLAIESDAVTANLSDGVLVVWLPKADPEKGKRRIPVTKR</sequence>
<feature type="compositionally biased region" description="Low complexity" evidence="3">
    <location>
        <begin position="100"/>
        <end position="113"/>
    </location>
</feature>
<evidence type="ECO:0000256" key="3">
    <source>
        <dbReference type="SAM" id="MobiDB-lite"/>
    </source>
</evidence>
<dbReference type="Pfam" id="PF00011">
    <property type="entry name" value="HSP20"/>
    <property type="match status" value="1"/>
</dbReference>
<dbReference type="SUPFAM" id="SSF49764">
    <property type="entry name" value="HSP20-like chaperones"/>
    <property type="match status" value="1"/>
</dbReference>
<evidence type="ECO:0000313" key="6">
    <source>
        <dbReference type="Proteomes" id="UP000321353"/>
    </source>
</evidence>
<evidence type="ECO:0000259" key="4">
    <source>
        <dbReference type="PROSITE" id="PS01031"/>
    </source>
</evidence>
<dbReference type="PANTHER" id="PTHR11527">
    <property type="entry name" value="HEAT-SHOCK PROTEIN 20 FAMILY MEMBER"/>
    <property type="match status" value="1"/>
</dbReference>
<evidence type="ECO:0000313" key="5">
    <source>
        <dbReference type="EMBL" id="QEG02685.1"/>
    </source>
</evidence>
<feature type="domain" description="SHSP" evidence="4">
    <location>
        <begin position="39"/>
        <end position="172"/>
    </location>
</feature>
<reference evidence="5 6" key="1">
    <citation type="submission" date="2019-02" db="EMBL/GenBank/DDBJ databases">
        <title>Planctomycetal bacteria perform biofilm scaping via a novel small molecule.</title>
        <authorList>
            <person name="Jeske O."/>
            <person name="Boedeker C."/>
            <person name="Wiegand S."/>
            <person name="Breitling P."/>
            <person name="Kallscheuer N."/>
            <person name="Jogler M."/>
            <person name="Rohde M."/>
            <person name="Petersen J."/>
            <person name="Medema M.H."/>
            <person name="Surup F."/>
            <person name="Jogler C."/>
        </authorList>
    </citation>
    <scope>NUCLEOTIDE SEQUENCE [LARGE SCALE GENOMIC DNA]</scope>
    <source>
        <strain evidence="5 6">Mal15</strain>
    </source>
</reference>
<proteinExistence type="inferred from homology"/>
<organism evidence="5 6">
    <name type="scientific">Stieleria maiorica</name>
    <dbReference type="NCBI Taxonomy" id="2795974"/>
    <lineage>
        <taxon>Bacteria</taxon>
        <taxon>Pseudomonadati</taxon>
        <taxon>Planctomycetota</taxon>
        <taxon>Planctomycetia</taxon>
        <taxon>Pirellulales</taxon>
        <taxon>Pirellulaceae</taxon>
        <taxon>Stieleria</taxon>
    </lineage>
</organism>
<gene>
    <name evidence="5" type="ORF">Mal15_68060</name>
</gene>
<comment type="similarity">
    <text evidence="1 2">Belongs to the small heat shock protein (HSP20) family.</text>
</comment>
<dbReference type="RefSeq" id="WP_167547190.1">
    <property type="nucleotide sequence ID" value="NZ_CP036264.1"/>
</dbReference>
<name>A0A5B9MRY3_9BACT</name>
<dbReference type="Gene3D" id="2.60.40.790">
    <property type="match status" value="1"/>
</dbReference>
<feature type="region of interest" description="Disordered" evidence="3">
    <location>
        <begin position="85"/>
        <end position="129"/>
    </location>
</feature>
<evidence type="ECO:0000256" key="1">
    <source>
        <dbReference type="PROSITE-ProRule" id="PRU00285"/>
    </source>
</evidence>
<keyword evidence="5" id="KW-0346">Stress response</keyword>
<dbReference type="InterPro" id="IPR002068">
    <property type="entry name" value="A-crystallin/Hsp20_dom"/>
</dbReference>
<protein>
    <submittedName>
        <fullName evidence="5">18 kDa heat shock protein</fullName>
    </submittedName>
</protein>
<dbReference type="Proteomes" id="UP000321353">
    <property type="component" value="Chromosome"/>
</dbReference>
<dbReference type="CDD" id="cd06464">
    <property type="entry name" value="ACD_sHsps-like"/>
    <property type="match status" value="1"/>
</dbReference>
<dbReference type="KEGG" id="smam:Mal15_68060"/>
<dbReference type="EMBL" id="CP036264">
    <property type="protein sequence ID" value="QEG02685.1"/>
    <property type="molecule type" value="Genomic_DNA"/>
</dbReference>
<accession>A0A5B9MRY3</accession>
<dbReference type="InterPro" id="IPR008978">
    <property type="entry name" value="HSP20-like_chaperone"/>
</dbReference>
<dbReference type="AlphaFoldDB" id="A0A5B9MRY3"/>
<dbReference type="InterPro" id="IPR031107">
    <property type="entry name" value="Small_HSP"/>
</dbReference>
<dbReference type="PROSITE" id="PS01031">
    <property type="entry name" value="SHSP"/>
    <property type="match status" value="1"/>
</dbReference>